<gene>
    <name evidence="4" type="ORF">H9935_03840</name>
</gene>
<feature type="compositionally biased region" description="Acidic residues" evidence="1">
    <location>
        <begin position="82"/>
        <end position="111"/>
    </location>
</feature>
<feature type="domain" description="Streptococcal pilin isopeptide linkage" evidence="3">
    <location>
        <begin position="768"/>
        <end position="893"/>
    </location>
</feature>
<feature type="compositionally biased region" description="Low complexity" evidence="1">
    <location>
        <begin position="40"/>
        <end position="59"/>
    </location>
</feature>
<sequence length="1377" mass="151737">MKKRSLWSRVLTILLVVCMLMTDQSTSLFVEAVSAAAQQQTEGEETLQQSSGENNQEIQEGGEETSGNDETQTLETSGTEEQTSEQEISTEDNQSETIDEEVSESLTDGEDTAEKQSPEVPAAAKSAQAESQTAAGSLDLLAANDNYTSVKDMADAYFGTSETEATDPKNISTVAITREDSLGNMVMTGDELHFRIEYSLTAAPTFNYGNQNESIYDSYKNTEIRVKLPKGLTLSAAGAGGIGEPVMTEEEGYNLWTLPLTNTSIPASSGTGASFTVTVAVDGNGTRPIGERIDFADQKMVSIYTTFVVLDKASSPVQEVGTYFQETYNPQPIEDVTLTSNDRWGIEKSFVNFTPSSDKKTVTVRYKLGVGLMNGEDKVISDGGAYAVQGRTPFVEGSVKIMEKLSVNDREGNPITPNSVTVTPDFGEKTSIEVTEGLAFEIPVDTCQGKNISGVTVADSAPYYSTYTVEVVYPYEKFIAKYSDPLDKQQKLTVENTATLTYQLQGQEFSFTLTADANNSEGATLPEETTVTAKKDETKGFGNITFTESGVFTFYIKETNSQRPGYTNDPAIWKITAVVNDIGGELKADISYERDQDGEGADSAFESESPDDNTVTFTNRYQVEPVRYAPIVEKKITGAYTPEDKTFTFTLTADPDNPKDGAELGTGPNGKEVTIEGDGSTSFQEITFTKKGTYHFTIQEKDGGEEGYKYDTNLWTVTVELIDDQTDDNNKLKTRVSYSKNGENVPNADRAEFTNEYSITEFTEAAPNVQKTFDQESQSRPTEKEFTFTLIPDRNNPKDGAVIAQGGESLTIQGAGEESFEKITFKKAGIYRFQIKEEPGQENGYTYDSKQWLWQVTVKNQDSKLYIPDDGILYSLDEVSQNTDKAVFTNTYKPKTVTYTPEVEKRITGETPQEVKEFTFTLEQIFTEDTPQGGAELSDTSATATTEKAGKFGPITFTKAGTYTFLITEDQTSKHNGYDYDENTWTLTVKVKDNNGQLELDGEPVYTPAQEADDVKENTENAVFVNTYSVTPTSQTLSVVKEITGDETPTDKDFYFELSAVNGTPADGYKLPENTEVKITGRGTGTFDAIAFTRAGDYTFQIQERNTQEPGYGYDPDPWTVKIHVEDQDSVLKVTNVVYEKNGKTVEGAAAAAFENTYTVKSTAFTPKAEKLLTGADTPEDKNFYFTMEADKANLKDGAQMGGQEAQVTGSGQTNFAPITFTQAGTYRFFIKETQGSQEEYRGYTFDDTIWTLVVTVEDINGQLTVNEEETMYLRTDEETGEEVSSDMAVFTNDYQVTPADHQLHVTKTVTGDNRPSEETFRFNLTEIQDEDEGAQLPQNTSIEITGNGEAAYEAIHFTKAGTYKFEIREENTGRLG</sequence>
<dbReference type="NCBIfam" id="TIGR03786">
    <property type="entry name" value="strep_pil_rpt"/>
    <property type="match status" value="6"/>
</dbReference>
<reference evidence="4" key="1">
    <citation type="journal article" date="2021" name="PeerJ">
        <title>Extensive microbial diversity within the chicken gut microbiome revealed by metagenomics and culture.</title>
        <authorList>
            <person name="Gilroy R."/>
            <person name="Ravi A."/>
            <person name="Getino M."/>
            <person name="Pursley I."/>
            <person name="Horton D.L."/>
            <person name="Alikhan N.F."/>
            <person name="Baker D."/>
            <person name="Gharbi K."/>
            <person name="Hall N."/>
            <person name="Watson M."/>
            <person name="Adriaenssens E.M."/>
            <person name="Foster-Nyarko E."/>
            <person name="Jarju S."/>
            <person name="Secka A."/>
            <person name="Antonio M."/>
            <person name="Oren A."/>
            <person name="Chaudhuri R.R."/>
            <person name="La Ragione R."/>
            <person name="Hildebrand F."/>
            <person name="Pallen M.J."/>
        </authorList>
    </citation>
    <scope>NUCLEOTIDE SEQUENCE</scope>
    <source>
        <strain evidence="4">ChiSxjej6B18-287</strain>
    </source>
</reference>
<dbReference type="Gene3D" id="2.60.40.3050">
    <property type="match status" value="7"/>
</dbReference>
<feature type="domain" description="Streptococcal pilin isopeptide linkage" evidence="3">
    <location>
        <begin position="1038"/>
        <end position="1159"/>
    </location>
</feature>
<name>A0A9D2N3G4_9FIRM</name>
<evidence type="ECO:0000256" key="2">
    <source>
        <dbReference type="SAM" id="SignalP"/>
    </source>
</evidence>
<feature type="domain" description="Streptococcal pilin isopeptide linkage" evidence="3">
    <location>
        <begin position="632"/>
        <end position="758"/>
    </location>
</feature>
<dbReference type="Pfam" id="PF12892">
    <property type="entry name" value="FctA"/>
    <property type="match status" value="7"/>
</dbReference>
<proteinExistence type="predicted"/>
<feature type="domain" description="Streptococcal pilin isopeptide linkage" evidence="3">
    <location>
        <begin position="1305"/>
        <end position="1372"/>
    </location>
</feature>
<accession>A0A9D2N3G4</accession>
<reference evidence="4" key="2">
    <citation type="submission" date="2021-04" db="EMBL/GenBank/DDBJ databases">
        <authorList>
            <person name="Gilroy R."/>
        </authorList>
    </citation>
    <scope>NUCLEOTIDE SEQUENCE</scope>
    <source>
        <strain evidence="4">ChiSxjej6B18-287</strain>
    </source>
</reference>
<feature type="compositionally biased region" description="Low complexity" evidence="1">
    <location>
        <begin position="70"/>
        <end position="81"/>
    </location>
</feature>
<dbReference type="InterPro" id="IPR038174">
    <property type="entry name" value="Strep_pil_link_sf"/>
</dbReference>
<dbReference type="InterPro" id="IPR022464">
    <property type="entry name" value="Strep_pil_isopept_link"/>
</dbReference>
<evidence type="ECO:0000256" key="1">
    <source>
        <dbReference type="SAM" id="MobiDB-lite"/>
    </source>
</evidence>
<feature type="domain" description="Streptococcal pilin isopeptide linkage" evidence="3">
    <location>
        <begin position="902"/>
        <end position="1029"/>
    </location>
</feature>
<organism evidence="4 5">
    <name type="scientific">Candidatus Blautia merdigallinarum</name>
    <dbReference type="NCBI Taxonomy" id="2838495"/>
    <lineage>
        <taxon>Bacteria</taxon>
        <taxon>Bacillati</taxon>
        <taxon>Bacillota</taxon>
        <taxon>Clostridia</taxon>
        <taxon>Lachnospirales</taxon>
        <taxon>Lachnospiraceae</taxon>
        <taxon>Blautia</taxon>
    </lineage>
</organism>
<dbReference type="Proteomes" id="UP000823893">
    <property type="component" value="Unassembled WGS sequence"/>
</dbReference>
<keyword evidence="2" id="KW-0732">Signal</keyword>
<comment type="caution">
    <text evidence="4">The sequence shown here is derived from an EMBL/GenBank/DDBJ whole genome shotgun (WGS) entry which is preliminary data.</text>
</comment>
<feature type="region of interest" description="Disordered" evidence="1">
    <location>
        <begin position="594"/>
        <end position="614"/>
    </location>
</feature>
<feature type="region of interest" description="Disordered" evidence="1">
    <location>
        <begin position="650"/>
        <end position="677"/>
    </location>
</feature>
<dbReference type="EMBL" id="DWWV01000042">
    <property type="protein sequence ID" value="HJC09932.1"/>
    <property type="molecule type" value="Genomic_DNA"/>
</dbReference>
<feature type="chain" id="PRO_5038866342" description="Streptococcal pilin isopeptide linkage domain-containing protein" evidence="2">
    <location>
        <begin position="30"/>
        <end position="1377"/>
    </location>
</feature>
<feature type="signal peptide" evidence="2">
    <location>
        <begin position="1"/>
        <end position="29"/>
    </location>
</feature>
<evidence type="ECO:0000259" key="3">
    <source>
        <dbReference type="Pfam" id="PF12892"/>
    </source>
</evidence>
<evidence type="ECO:0000313" key="4">
    <source>
        <dbReference type="EMBL" id="HJC09932.1"/>
    </source>
</evidence>
<evidence type="ECO:0000313" key="5">
    <source>
        <dbReference type="Proteomes" id="UP000823893"/>
    </source>
</evidence>
<feature type="domain" description="Streptococcal pilin isopeptide linkage" evidence="3">
    <location>
        <begin position="1168"/>
        <end position="1296"/>
    </location>
</feature>
<protein>
    <recommendedName>
        <fullName evidence="3">Streptococcal pilin isopeptide linkage domain-containing protein</fullName>
    </recommendedName>
</protein>
<feature type="domain" description="Streptococcal pilin isopeptide linkage" evidence="3">
    <location>
        <begin position="503"/>
        <end position="622"/>
    </location>
</feature>
<feature type="region of interest" description="Disordered" evidence="1">
    <location>
        <begin position="40"/>
        <end position="131"/>
    </location>
</feature>